<name>A0A646QGE0_9MYRI</name>
<dbReference type="EMBL" id="GHBY01000695">
    <property type="protein sequence ID" value="MUP40872.1"/>
    <property type="molecule type" value="Transcribed_RNA"/>
</dbReference>
<dbReference type="PANTHER" id="PTHR13234:SF8">
    <property type="entry name" value="GAMMA-INTERFERON-INDUCIBLE LYSOSOMAL THIOL REDUCTASE"/>
    <property type="match status" value="1"/>
</dbReference>
<comment type="similarity">
    <text evidence="2">Belongs to the GILT family.</text>
</comment>
<evidence type="ECO:0000256" key="4">
    <source>
        <dbReference type="ARBA" id="ARBA00022729"/>
    </source>
</evidence>
<evidence type="ECO:0000256" key="2">
    <source>
        <dbReference type="ARBA" id="ARBA00005679"/>
    </source>
</evidence>
<dbReference type="PANTHER" id="PTHR13234">
    <property type="entry name" value="GAMMA-INTERFERON INDUCIBLE LYSOSOMAL THIOL REDUCTASE GILT"/>
    <property type="match status" value="1"/>
</dbReference>
<evidence type="ECO:0000256" key="1">
    <source>
        <dbReference type="ARBA" id="ARBA00004613"/>
    </source>
</evidence>
<comment type="subcellular location">
    <subcellularLocation>
        <location evidence="1">Secreted</location>
    </subcellularLocation>
</comment>
<sequence>MLRNVRAAIALAAVLLILFIFWKFLNNGQPTAAFDSKAFRPDKKVTISVYYETLCPDSIRFVRDQLWPTFNQLKSIIKIDLIPYGKASYHRDGDTWGFTCQHGPSECKGNKLQACAIKLYKDIELTMPFVYCVMTNPNPPDSGESCSKQNGLVWSRLSKCLGGTEGNNYLHEMGVRTEILDPRLVFVPWININGNHTDKIQEDALKNLKREVCQFYKGSKKPSACDEK</sequence>
<dbReference type="GO" id="GO:0005576">
    <property type="term" value="C:extracellular region"/>
    <property type="evidence" value="ECO:0007669"/>
    <property type="project" value="UniProtKB-SubCell"/>
</dbReference>
<organism evidence="6">
    <name type="scientific">Hemiscolopendra marginata</name>
    <dbReference type="NCBI Taxonomy" id="943146"/>
    <lineage>
        <taxon>Eukaryota</taxon>
        <taxon>Metazoa</taxon>
        <taxon>Ecdysozoa</taxon>
        <taxon>Arthropoda</taxon>
        <taxon>Myriapoda</taxon>
        <taxon>Chilopoda</taxon>
        <taxon>Pleurostigmophora</taxon>
        <taxon>Scolopendromorpha</taxon>
        <taxon>Scolopendridae</taxon>
        <taxon>Hemiscolopendra</taxon>
    </lineage>
</organism>
<evidence type="ECO:0000256" key="3">
    <source>
        <dbReference type="ARBA" id="ARBA00022525"/>
    </source>
</evidence>
<accession>A0A646QGE0</accession>
<dbReference type="InterPro" id="IPR004911">
    <property type="entry name" value="Interferon-induced_GILT"/>
</dbReference>
<protein>
    <submittedName>
        <fullName evidence="6">Gamma-interferon-inducible lysosomal thiol reductase</fullName>
    </submittedName>
</protein>
<dbReference type="AlphaFoldDB" id="A0A646QGE0"/>
<evidence type="ECO:0000256" key="5">
    <source>
        <dbReference type="ARBA" id="ARBA00023180"/>
    </source>
</evidence>
<keyword evidence="4" id="KW-0732">Signal</keyword>
<dbReference type="GO" id="GO:0016671">
    <property type="term" value="F:oxidoreductase activity, acting on a sulfur group of donors, disulfide as acceptor"/>
    <property type="evidence" value="ECO:0007669"/>
    <property type="project" value="InterPro"/>
</dbReference>
<evidence type="ECO:0000313" key="6">
    <source>
        <dbReference type="EMBL" id="MUP40872.1"/>
    </source>
</evidence>
<proteinExistence type="inferred from homology"/>
<dbReference type="Pfam" id="PF03227">
    <property type="entry name" value="GILT"/>
    <property type="match status" value="1"/>
</dbReference>
<reference evidence="6" key="1">
    <citation type="submission" date="2018-11" db="EMBL/GenBank/DDBJ databases">
        <title>Venom-gland transcriptomics and venom proteomics of the Florida green centipede (Hemiscolopendra marginata) reveal sex-based variation in a centipede venom.</title>
        <authorList>
            <person name="Nystrom G.S."/>
            <person name="Ward M.J."/>
            <person name="Ellsworth S.A."/>
            <person name="Rokyta D.R."/>
        </authorList>
    </citation>
    <scope>NUCLEOTIDE SEQUENCE</scope>
    <source>
        <tissue evidence="6">Venom gland</tissue>
    </source>
</reference>
<keyword evidence="3" id="KW-0964">Secreted</keyword>
<keyword evidence="5" id="KW-0325">Glycoprotein</keyword>